<organism evidence="2">
    <name type="scientific">Siphoviridae sp. ctPUt3</name>
    <dbReference type="NCBI Taxonomy" id="2825485"/>
    <lineage>
        <taxon>Viruses</taxon>
        <taxon>Duplodnaviria</taxon>
        <taxon>Heunggongvirae</taxon>
        <taxon>Uroviricota</taxon>
        <taxon>Caudoviricetes</taxon>
    </lineage>
</organism>
<evidence type="ECO:0000256" key="1">
    <source>
        <dbReference type="SAM" id="MobiDB-lite"/>
    </source>
</evidence>
<sequence length="118" mass="12881">MSTHRKPASGRPDPDSANPALRIIAALRTASWGVIDFRRTADRHCPTDAGRQAVEHVLDTLLTALEDAERIAVHAYNHEAWDQCPASYLQQERSASTSLRNGVPPDDFEGIAGTLPIP</sequence>
<name>A0A8S5U4N2_9CAUD</name>
<accession>A0A8S5U4N2</accession>
<protein>
    <submittedName>
        <fullName evidence="2">Uncharacterized protein</fullName>
    </submittedName>
</protein>
<evidence type="ECO:0000313" key="2">
    <source>
        <dbReference type="EMBL" id="DAF89412.1"/>
    </source>
</evidence>
<reference evidence="2" key="1">
    <citation type="journal article" date="2021" name="Proc. Natl. Acad. Sci. U.S.A.">
        <title>A Catalog of Tens of Thousands of Viruses from Human Metagenomes Reveals Hidden Associations with Chronic Diseases.</title>
        <authorList>
            <person name="Tisza M.J."/>
            <person name="Buck C.B."/>
        </authorList>
    </citation>
    <scope>NUCLEOTIDE SEQUENCE</scope>
    <source>
        <strain evidence="2">CtPUt3</strain>
    </source>
</reference>
<proteinExistence type="predicted"/>
<feature type="region of interest" description="Disordered" evidence="1">
    <location>
        <begin position="94"/>
        <end position="118"/>
    </location>
</feature>
<dbReference type="EMBL" id="BK016010">
    <property type="protein sequence ID" value="DAF89412.1"/>
    <property type="molecule type" value="Genomic_DNA"/>
</dbReference>